<dbReference type="GeneID" id="64979330"/>
<reference evidence="6" key="1">
    <citation type="submission" date="2021-01" db="EMBL/GenBank/DDBJ databases">
        <authorList>
            <consortium name="Aspergillus puulaauensis MK2 genome sequencing consortium"/>
            <person name="Kazuki M."/>
            <person name="Futagami T."/>
        </authorList>
    </citation>
    <scope>NUCLEOTIDE SEQUENCE</scope>
    <source>
        <strain evidence="6">MK2</strain>
    </source>
</reference>
<evidence type="ECO:0000256" key="2">
    <source>
        <dbReference type="ARBA" id="ARBA00023125"/>
    </source>
</evidence>
<reference evidence="6" key="2">
    <citation type="submission" date="2021-02" db="EMBL/GenBank/DDBJ databases">
        <title>Aspergillus puulaauensis MK2 genome sequence.</title>
        <authorList>
            <person name="Futagami T."/>
            <person name="Mori K."/>
            <person name="Kadooka C."/>
            <person name="Tanaka T."/>
        </authorList>
    </citation>
    <scope>NUCLEOTIDE SEQUENCE</scope>
    <source>
        <strain evidence="6">MK2</strain>
    </source>
</reference>
<evidence type="ECO:0000256" key="4">
    <source>
        <dbReference type="ARBA" id="ARBA00023242"/>
    </source>
</evidence>
<evidence type="ECO:0000259" key="5">
    <source>
        <dbReference type="PROSITE" id="PS50048"/>
    </source>
</evidence>
<evidence type="ECO:0000313" key="6">
    <source>
        <dbReference type="EMBL" id="BCS29333.1"/>
    </source>
</evidence>
<organism evidence="6 7">
    <name type="scientific">Aspergillus puulaauensis</name>
    <dbReference type="NCBI Taxonomy" id="1220207"/>
    <lineage>
        <taxon>Eukaryota</taxon>
        <taxon>Fungi</taxon>
        <taxon>Dikarya</taxon>
        <taxon>Ascomycota</taxon>
        <taxon>Pezizomycotina</taxon>
        <taxon>Eurotiomycetes</taxon>
        <taxon>Eurotiomycetidae</taxon>
        <taxon>Eurotiales</taxon>
        <taxon>Aspergillaceae</taxon>
        <taxon>Aspergillus</taxon>
    </lineage>
</organism>
<keyword evidence="2" id="KW-0238">DNA-binding</keyword>
<keyword evidence="4" id="KW-0539">Nucleus</keyword>
<keyword evidence="3" id="KW-0804">Transcription</keyword>
<dbReference type="Gene3D" id="4.10.240.10">
    <property type="entry name" value="Zn(2)-C6 fungal-type DNA-binding domain"/>
    <property type="match status" value="1"/>
</dbReference>
<keyword evidence="1" id="KW-0805">Transcription regulation</keyword>
<dbReference type="PROSITE" id="PS50048">
    <property type="entry name" value="ZN2_CY6_FUNGAL_2"/>
    <property type="match status" value="1"/>
</dbReference>
<dbReference type="SUPFAM" id="SSF57701">
    <property type="entry name" value="Zn2/Cys6 DNA-binding domain"/>
    <property type="match status" value="1"/>
</dbReference>
<dbReference type="OrthoDB" id="5280547at2759"/>
<dbReference type="Pfam" id="PF00172">
    <property type="entry name" value="Zn_clus"/>
    <property type="match status" value="1"/>
</dbReference>
<dbReference type="KEGG" id="apuu:APUU_70903S"/>
<dbReference type="GO" id="GO:0000981">
    <property type="term" value="F:DNA-binding transcription factor activity, RNA polymerase II-specific"/>
    <property type="evidence" value="ECO:0007669"/>
    <property type="project" value="InterPro"/>
</dbReference>
<dbReference type="SMART" id="SM00066">
    <property type="entry name" value="GAL4"/>
    <property type="match status" value="1"/>
</dbReference>
<feature type="domain" description="Zn(2)-C6 fungal-type" evidence="5">
    <location>
        <begin position="10"/>
        <end position="38"/>
    </location>
</feature>
<protein>
    <recommendedName>
        <fullName evidence="5">Zn(2)-C6 fungal-type domain-containing protein</fullName>
    </recommendedName>
</protein>
<evidence type="ECO:0000256" key="1">
    <source>
        <dbReference type="ARBA" id="ARBA00023015"/>
    </source>
</evidence>
<gene>
    <name evidence="6" type="ORF">APUU_70903S</name>
</gene>
<dbReference type="AlphaFoldDB" id="A0A7R8ATW3"/>
<dbReference type="RefSeq" id="XP_041561519.1">
    <property type="nucleotide sequence ID" value="XM_041695828.1"/>
</dbReference>
<dbReference type="EMBL" id="AP024449">
    <property type="protein sequence ID" value="BCS29333.1"/>
    <property type="molecule type" value="Genomic_DNA"/>
</dbReference>
<keyword evidence="7" id="KW-1185">Reference proteome</keyword>
<proteinExistence type="predicted"/>
<dbReference type="GO" id="GO:0003677">
    <property type="term" value="F:DNA binding"/>
    <property type="evidence" value="ECO:0007669"/>
    <property type="project" value="UniProtKB-KW"/>
</dbReference>
<dbReference type="Proteomes" id="UP000654913">
    <property type="component" value="Chromosome 7"/>
</dbReference>
<dbReference type="InterPro" id="IPR053175">
    <property type="entry name" value="DHMBA_Reg_Transcription_Factor"/>
</dbReference>
<sequence>MTFCGRPSQNCQRCRQRRLRCDRARPACSQCKRAKEECAGYREVTSLLFRNENERIIRLSKAARERSAAKPQAVVRRPQASSAPFRDNKVAGFDDEVVLSRSMPLASLDMDIPGLQFFVHHFSSKSWADEDFSPGQQYDVFRDLGIDSPFRNAVVSVGLAALSNVNRDRALLNVARQRYGVALRAVRSFVKDPRHGNVAVLLKMIVMLAIFEMVDAKPGTFNSWTTHLMGIAALVKQSPHIPAQQLDAHAEIWFYLSVIANYFQSGGPFPVELGSWETQQTVLLTGATRPVSELIDIMIRFVGLCASLQRQEQTIAEEVIREAVGLDIELEAWVGRLPTEWTFTTMQSTDMTGTFYGRYHVYRSAWSPRVWNHYQLGRLLVNEVIAFYISRLREPTVDWIVQKELSLAVINQTAVDICAGIATQGLFSNHDTLPSDCSPRPLLKGIFMTIYPLTVAGSATGVSDQLRNWVNETLQMLADRTGIRQALEAIRRIQEPAANNSQEQLPAGLRVMLCSTRSWSG</sequence>
<dbReference type="InterPro" id="IPR001138">
    <property type="entry name" value="Zn2Cys6_DnaBD"/>
</dbReference>
<dbReference type="InterPro" id="IPR036864">
    <property type="entry name" value="Zn2-C6_fun-type_DNA-bd_sf"/>
</dbReference>
<dbReference type="GO" id="GO:0008270">
    <property type="term" value="F:zinc ion binding"/>
    <property type="evidence" value="ECO:0007669"/>
    <property type="project" value="InterPro"/>
</dbReference>
<accession>A0A7R8ATW3</accession>
<evidence type="ECO:0000313" key="7">
    <source>
        <dbReference type="Proteomes" id="UP000654913"/>
    </source>
</evidence>
<name>A0A7R8ATW3_9EURO</name>
<evidence type="ECO:0000256" key="3">
    <source>
        <dbReference type="ARBA" id="ARBA00023163"/>
    </source>
</evidence>
<dbReference type="PANTHER" id="PTHR38791">
    <property type="entry name" value="ZN(II)2CYS6 TRANSCRIPTION FACTOR (EUROFUNG)-RELATED-RELATED"/>
    <property type="match status" value="1"/>
</dbReference>
<dbReference type="PANTHER" id="PTHR38791:SF5">
    <property type="entry name" value="TRANSCRIPTION FACTOR DBAG-RELATED"/>
    <property type="match status" value="1"/>
</dbReference>